<evidence type="ECO:0000313" key="3">
    <source>
        <dbReference type="Proteomes" id="UP001552594"/>
    </source>
</evidence>
<dbReference type="RefSeq" id="WP_109281593.1">
    <property type="nucleotide sequence ID" value="NZ_JBFAUK010000010.1"/>
</dbReference>
<gene>
    <name evidence="2" type="ORF">AB0L16_15575</name>
</gene>
<feature type="domain" description="DUF397" evidence="1">
    <location>
        <begin position="18"/>
        <end position="68"/>
    </location>
</feature>
<sequence length="76" mass="7838">MNTHHSRSVHVAGLSGVRWRKSSYSSGNGACVEVAETGGIVAVRDSKDPGGPILRVRPAQWACFVSSAAEEAAAGS</sequence>
<dbReference type="EMBL" id="JBFAUK010000010">
    <property type="protein sequence ID" value="MEV5507878.1"/>
    <property type="molecule type" value="Genomic_DNA"/>
</dbReference>
<proteinExistence type="predicted"/>
<evidence type="ECO:0000313" key="2">
    <source>
        <dbReference type="EMBL" id="MEV5507878.1"/>
    </source>
</evidence>
<dbReference type="Pfam" id="PF04149">
    <property type="entry name" value="DUF397"/>
    <property type="match status" value="1"/>
</dbReference>
<reference evidence="2 3" key="1">
    <citation type="submission" date="2024-06" db="EMBL/GenBank/DDBJ databases">
        <title>The Natural Products Discovery Center: Release of the First 8490 Sequenced Strains for Exploring Actinobacteria Biosynthetic Diversity.</title>
        <authorList>
            <person name="Kalkreuter E."/>
            <person name="Kautsar S.A."/>
            <person name="Yang D."/>
            <person name="Bader C.D."/>
            <person name="Teijaro C.N."/>
            <person name="Fluegel L."/>
            <person name="Davis C.M."/>
            <person name="Simpson J.R."/>
            <person name="Lauterbach L."/>
            <person name="Steele A.D."/>
            <person name="Gui C."/>
            <person name="Meng S."/>
            <person name="Li G."/>
            <person name="Viehrig K."/>
            <person name="Ye F."/>
            <person name="Su P."/>
            <person name="Kiefer A.F."/>
            <person name="Nichols A."/>
            <person name="Cepeda A.J."/>
            <person name="Yan W."/>
            <person name="Fan B."/>
            <person name="Jiang Y."/>
            <person name="Adhikari A."/>
            <person name="Zheng C.-J."/>
            <person name="Schuster L."/>
            <person name="Cowan T.M."/>
            <person name="Smanski M.J."/>
            <person name="Chevrette M.G."/>
            <person name="De Carvalho L.P.S."/>
            <person name="Shen B."/>
        </authorList>
    </citation>
    <scope>NUCLEOTIDE SEQUENCE [LARGE SCALE GENOMIC DNA]</scope>
    <source>
        <strain evidence="2 3">NPDC052347</strain>
    </source>
</reference>
<protein>
    <submittedName>
        <fullName evidence="2">DUF397 domain-containing protein</fullName>
    </submittedName>
</protein>
<dbReference type="InterPro" id="IPR007278">
    <property type="entry name" value="DUF397"/>
</dbReference>
<dbReference type="Proteomes" id="UP001552594">
    <property type="component" value="Unassembled WGS sequence"/>
</dbReference>
<evidence type="ECO:0000259" key="1">
    <source>
        <dbReference type="Pfam" id="PF04149"/>
    </source>
</evidence>
<accession>A0ABV3JYB5</accession>
<name>A0ABV3JYB5_STRON</name>
<keyword evidence="3" id="KW-1185">Reference proteome</keyword>
<comment type="caution">
    <text evidence="2">The sequence shown here is derived from an EMBL/GenBank/DDBJ whole genome shotgun (WGS) entry which is preliminary data.</text>
</comment>
<organism evidence="2 3">
    <name type="scientific">Streptomyces orinoci</name>
    <name type="common">Streptoverticillium orinoci</name>
    <dbReference type="NCBI Taxonomy" id="67339"/>
    <lineage>
        <taxon>Bacteria</taxon>
        <taxon>Bacillati</taxon>
        <taxon>Actinomycetota</taxon>
        <taxon>Actinomycetes</taxon>
        <taxon>Kitasatosporales</taxon>
        <taxon>Streptomycetaceae</taxon>
        <taxon>Streptomyces</taxon>
    </lineage>
</organism>